<gene>
    <name evidence="1" type="ORF">AN396_09145</name>
</gene>
<sequence>MKAIMVMFDSLSRRMLKPYSNLEVETPNFERLSKRAATFDNFFVGSLPCMPVRRELHTGRYNFLHRTWGPLEPYDVSMPEMLKKSGVYTHLVTDHMHYFDDGGATYHKRYNSWEVFRGQAADSWVSKMQDPEIPPHVDTMRKHTHKTWWKDYWKNHNKIKEENYYPQIATFDAGMQFLENNVNEDNWFIQIETFDPHEPFDVPDEFKYLYEKEGDYKGPFFNLPSYGVVLEEKDKVDHCANLYKALITMCDRSLGRILDFMDKNDMWKDTMLIVNCDHGLMVGEKDWWAKSVMPCYNEVSQLPFYLYDPRSKKSGRRKSLAQTIDIPATLVDFFGLEIPEQMQGKSMLPIVENDTPIREYGLFGYHSSFINIVDNDGHIYMRASHNLGNTPCFEYTLMPTGRNSFFSVERLSKGELSPAFNFTKGLQLMKYPAESKLGAPIFCNSFQYGNLLWDLNTDPEQLSPLDNPELEAKLINALIQEMKNNDAPDEQYNRVGLDANHLYSKNDVEKMRQEQKTVHENLLKDFNWEQDAITLFIALAGIMKDPEIEDARQYLKMASVDNFIKYDTVIELVNKKYVKNKEAGKYFITKLMRNL</sequence>
<proteinExistence type="predicted"/>
<evidence type="ECO:0000313" key="2">
    <source>
        <dbReference type="Proteomes" id="UP000188605"/>
    </source>
</evidence>
<comment type="caution">
    <text evidence="1">The sequence shown here is derived from an EMBL/GenBank/DDBJ whole genome shotgun (WGS) entry which is preliminary data.</text>
</comment>
<reference evidence="1" key="1">
    <citation type="submission" date="2016-08" db="EMBL/GenBank/DDBJ databases">
        <authorList>
            <person name="Ngugi D.K."/>
            <person name="Miyake S."/>
            <person name="Stingl U."/>
        </authorList>
    </citation>
    <scope>NUCLEOTIDE SEQUENCE</scope>
    <source>
        <strain evidence="1">SCG-B11WGA-EpuloA1</strain>
    </source>
</reference>
<organism evidence="1 2">
    <name type="scientific">Candidatus Epulonipiscium fishelsonii</name>
    <dbReference type="NCBI Taxonomy" id="77094"/>
    <lineage>
        <taxon>Bacteria</taxon>
        <taxon>Bacillati</taxon>
        <taxon>Bacillota</taxon>
        <taxon>Clostridia</taxon>
        <taxon>Lachnospirales</taxon>
        <taxon>Lachnospiraceae</taxon>
        <taxon>Candidatus Epulonipiscium</taxon>
    </lineage>
</organism>
<protein>
    <submittedName>
        <fullName evidence="1">Uncharacterized protein</fullName>
    </submittedName>
</protein>
<evidence type="ECO:0000313" key="1">
    <source>
        <dbReference type="EMBL" id="ONI39128.1"/>
    </source>
</evidence>
<name>A0ACC8XA28_9FIRM</name>
<dbReference type="EMBL" id="LJDB01000072">
    <property type="protein sequence ID" value="ONI39128.1"/>
    <property type="molecule type" value="Genomic_DNA"/>
</dbReference>
<dbReference type="Proteomes" id="UP000188605">
    <property type="component" value="Unassembled WGS sequence"/>
</dbReference>
<accession>A0ACC8XA28</accession>
<keyword evidence="2" id="KW-1185">Reference proteome</keyword>